<dbReference type="AlphaFoldDB" id="A0A411HK97"/>
<dbReference type="InterPro" id="IPR051781">
    <property type="entry name" value="Metallo-dep_Hydrolase"/>
</dbReference>
<evidence type="ECO:0000259" key="1">
    <source>
        <dbReference type="Pfam" id="PF01979"/>
    </source>
</evidence>
<feature type="domain" description="Amidohydrolase-related" evidence="1">
    <location>
        <begin position="101"/>
        <end position="448"/>
    </location>
</feature>
<dbReference type="SUPFAM" id="SSF51338">
    <property type="entry name" value="Composite domain of metallo-dependent hydrolases"/>
    <property type="match status" value="1"/>
</dbReference>
<keyword evidence="3" id="KW-1185">Reference proteome</keyword>
<protein>
    <submittedName>
        <fullName evidence="2">Amidohydrolase family protein</fullName>
    </submittedName>
</protein>
<keyword evidence="2" id="KW-0378">Hydrolase</keyword>
<evidence type="ECO:0000313" key="3">
    <source>
        <dbReference type="Proteomes" id="UP000291562"/>
    </source>
</evidence>
<sequence>MPARIPLNSNFSSCRNRFRIPRVARTTRLLRVCAGGFLAFGLVAAADARDVIIHAGTLIDGISATPREHMSIVLHDDKIVAVEAGFQSRPGAEIIDLTNATVMPGFIDCHVHISAKLPSRSNATEDWLTHSDIDRAFDGALFARQMLQQGFTSARDVGGGDETVAVRDAIEAHKIIGPRLWVSLEPLGPTAGHGDPHSGLDRDLSHKGWDNGLVDSPEQARLRVREHKRRGANLIKMMPSGGIASTGDDPRQQLMTDEEMRVVVETAHSLGLKVAAHIYPAGAIESAVRAGVDSVEHGSFATAQTFALMKAHGTYLVPTLTVYDVFYATARDHPELLTPGTAVKEMANDLLPKKNLALALKSGIKIAYGTDIGEGDHAMEFGLLIANGMGAMQAIFAATRDAAELIGAPEQIGSIQAGRYADIVATSGNPLHDSKQFGHVDFVMKGGVVYKINGAATAAKE</sequence>
<evidence type="ECO:0000313" key="2">
    <source>
        <dbReference type="EMBL" id="QBB70820.1"/>
    </source>
</evidence>
<dbReference type="PANTHER" id="PTHR43135">
    <property type="entry name" value="ALPHA-D-RIBOSE 1-METHYLPHOSPHONATE 5-TRIPHOSPHATE DIPHOSPHATASE"/>
    <property type="match status" value="1"/>
</dbReference>
<dbReference type="KEGG" id="xbc:ELE36_10890"/>
<gene>
    <name evidence="2" type="ORF">ELE36_10890</name>
</gene>
<accession>A0A411HK97</accession>
<dbReference type="GO" id="GO:0016810">
    <property type="term" value="F:hydrolase activity, acting on carbon-nitrogen (but not peptide) bonds"/>
    <property type="evidence" value="ECO:0007669"/>
    <property type="project" value="InterPro"/>
</dbReference>
<reference evidence="2 3" key="1">
    <citation type="submission" date="2019-01" db="EMBL/GenBank/DDBJ databases">
        <title>Pseudolysobacter antarctica gen. nov., sp. nov., isolated from Fildes Peninsula, Antarctica.</title>
        <authorList>
            <person name="Wei Z."/>
            <person name="Peng F."/>
        </authorList>
    </citation>
    <scope>NUCLEOTIDE SEQUENCE [LARGE SCALE GENOMIC DNA]</scope>
    <source>
        <strain evidence="2 3">AQ6-296</strain>
    </source>
</reference>
<organism evidence="2 3">
    <name type="scientific">Pseudolysobacter antarcticus</name>
    <dbReference type="NCBI Taxonomy" id="2511995"/>
    <lineage>
        <taxon>Bacteria</taxon>
        <taxon>Pseudomonadati</taxon>
        <taxon>Pseudomonadota</taxon>
        <taxon>Gammaproteobacteria</taxon>
        <taxon>Lysobacterales</taxon>
        <taxon>Rhodanobacteraceae</taxon>
        <taxon>Pseudolysobacter</taxon>
    </lineage>
</organism>
<dbReference type="Pfam" id="PF01979">
    <property type="entry name" value="Amidohydro_1"/>
    <property type="match status" value="1"/>
</dbReference>
<dbReference type="InterPro" id="IPR057744">
    <property type="entry name" value="OTAase-like"/>
</dbReference>
<dbReference type="Gene3D" id="2.30.40.10">
    <property type="entry name" value="Urease, subunit C, domain 1"/>
    <property type="match status" value="1"/>
</dbReference>
<dbReference type="SUPFAM" id="SSF51556">
    <property type="entry name" value="Metallo-dependent hydrolases"/>
    <property type="match status" value="1"/>
</dbReference>
<dbReference type="InterPro" id="IPR011059">
    <property type="entry name" value="Metal-dep_hydrolase_composite"/>
</dbReference>
<dbReference type="RefSeq" id="WP_129833221.1">
    <property type="nucleotide sequence ID" value="NZ_CP035704.1"/>
</dbReference>
<dbReference type="InterPro" id="IPR006680">
    <property type="entry name" value="Amidohydro-rel"/>
</dbReference>
<dbReference type="OrthoDB" id="9782972at2"/>
<dbReference type="PANTHER" id="PTHR43135:SF3">
    <property type="entry name" value="ALPHA-D-RIBOSE 1-METHYLPHOSPHONATE 5-TRIPHOSPHATE DIPHOSPHATASE"/>
    <property type="match status" value="1"/>
</dbReference>
<dbReference type="InterPro" id="IPR032466">
    <property type="entry name" value="Metal_Hydrolase"/>
</dbReference>
<dbReference type="CDD" id="cd01299">
    <property type="entry name" value="Met_dep_hydrolase_A"/>
    <property type="match status" value="1"/>
</dbReference>
<name>A0A411HK97_9GAMM</name>
<dbReference type="Proteomes" id="UP000291562">
    <property type="component" value="Chromosome"/>
</dbReference>
<proteinExistence type="predicted"/>
<dbReference type="EMBL" id="CP035704">
    <property type="protein sequence ID" value="QBB70820.1"/>
    <property type="molecule type" value="Genomic_DNA"/>
</dbReference>
<dbReference type="Gene3D" id="3.20.20.140">
    <property type="entry name" value="Metal-dependent hydrolases"/>
    <property type="match status" value="1"/>
</dbReference>